<protein>
    <recommendedName>
        <fullName evidence="6">MarR family transcriptional regulator</fullName>
    </recommendedName>
</protein>
<accession>A0A7K0CLH2</accession>
<dbReference type="EMBL" id="WEGJ01000016">
    <property type="protein sequence ID" value="MQY13862.1"/>
    <property type="molecule type" value="Genomic_DNA"/>
</dbReference>
<dbReference type="InterPro" id="IPR050769">
    <property type="entry name" value="NAT_camello-type"/>
</dbReference>
<keyword evidence="1" id="KW-0808">Transferase</keyword>
<evidence type="ECO:0000313" key="4">
    <source>
        <dbReference type="EMBL" id="MQY13862.1"/>
    </source>
</evidence>
<name>A0A7K0CLH2_9ACTN</name>
<evidence type="ECO:0000313" key="5">
    <source>
        <dbReference type="Proteomes" id="UP000466345"/>
    </source>
</evidence>
<dbReference type="InterPro" id="IPR016181">
    <property type="entry name" value="Acyl_CoA_acyltransferase"/>
</dbReference>
<dbReference type="PANTHER" id="PTHR13947">
    <property type="entry name" value="GNAT FAMILY N-ACETYLTRANSFERASE"/>
    <property type="match status" value="1"/>
</dbReference>
<proteinExistence type="predicted"/>
<dbReference type="Gene3D" id="1.10.10.10">
    <property type="entry name" value="Winged helix-like DNA-binding domain superfamily/Winged helix DNA-binding domain"/>
    <property type="match status" value="1"/>
</dbReference>
<dbReference type="Proteomes" id="UP000466345">
    <property type="component" value="Unassembled WGS sequence"/>
</dbReference>
<sequence>MTLDPAVREVRAFNRAYTRLIGLLDYPAALRSPYTLTEARVLYELAQGERVGVAELRAGLGLDAPQTSRILRRFVDRGLVVRERAGRDARYQYVALTEEGRRVQGVLDERSSEAVAGLLAGLGPGELAGLTDALRTVRLALTAGERTREVVLREPGAGELGWIVQAHGELYAREFGWDGDFEALVAGIVADYAGGRDPARERVWIADLDGRPVGCVMCVADAAPDTARLRLLLVTPDARGHRVGTRLVDACIGFARSAGYRELVLWTNSVLGSARRIYRAAGFELVAEKPHRSYGAELVGQDWRLLL</sequence>
<dbReference type="Pfam" id="PF00583">
    <property type="entry name" value="Acetyltransf_1"/>
    <property type="match status" value="1"/>
</dbReference>
<dbReference type="InterPro" id="IPR036388">
    <property type="entry name" value="WH-like_DNA-bd_sf"/>
</dbReference>
<dbReference type="AlphaFoldDB" id="A0A7K0CLH2"/>
<dbReference type="SUPFAM" id="SSF46785">
    <property type="entry name" value="Winged helix' DNA-binding domain"/>
    <property type="match status" value="1"/>
</dbReference>
<dbReference type="RefSeq" id="WP_153453990.1">
    <property type="nucleotide sequence ID" value="NZ_WEGJ01000016.1"/>
</dbReference>
<comment type="caution">
    <text evidence="4">The sequence shown here is derived from an EMBL/GenBank/DDBJ whole genome shotgun (WGS) entry which is preliminary data.</text>
</comment>
<reference evidence="4 5" key="1">
    <citation type="submission" date="2019-10" db="EMBL/GenBank/DDBJ databases">
        <title>Streptomyces smaragdinus sp. nov. and Streptomyces fabii sp. nov., isolated from the gut of fungus growing-termite Macrotermes natalensis.</title>
        <authorList>
            <person name="Schwitalla J."/>
            <person name="Benndorf R."/>
            <person name="Martin K."/>
            <person name="De Beer W."/>
            <person name="Kaster A.-K."/>
            <person name="Vollmers J."/>
            <person name="Poulsen M."/>
            <person name="Beemelmanns C."/>
        </authorList>
    </citation>
    <scope>NUCLEOTIDE SEQUENCE [LARGE SCALE GENOMIC DNA]</scope>
    <source>
        <strain evidence="4 5">RB5</strain>
    </source>
</reference>
<dbReference type="InterPro" id="IPR011991">
    <property type="entry name" value="ArsR-like_HTH"/>
</dbReference>
<evidence type="ECO:0008006" key="6">
    <source>
        <dbReference type="Google" id="ProtNLM"/>
    </source>
</evidence>
<dbReference type="CDD" id="cd00090">
    <property type="entry name" value="HTH_ARSR"/>
    <property type="match status" value="1"/>
</dbReference>
<dbReference type="Pfam" id="PF12802">
    <property type="entry name" value="MarR_2"/>
    <property type="match status" value="1"/>
</dbReference>
<dbReference type="InterPro" id="IPR000182">
    <property type="entry name" value="GNAT_dom"/>
</dbReference>
<dbReference type="PROSITE" id="PS51186">
    <property type="entry name" value="GNAT"/>
    <property type="match status" value="1"/>
</dbReference>
<evidence type="ECO:0000259" key="2">
    <source>
        <dbReference type="PROSITE" id="PS50995"/>
    </source>
</evidence>
<dbReference type="Gene3D" id="3.40.630.30">
    <property type="match status" value="1"/>
</dbReference>
<gene>
    <name evidence="4" type="ORF">SRB5_40180</name>
</gene>
<dbReference type="CDD" id="cd04301">
    <property type="entry name" value="NAT_SF"/>
    <property type="match status" value="1"/>
</dbReference>
<dbReference type="InterPro" id="IPR036390">
    <property type="entry name" value="WH_DNA-bd_sf"/>
</dbReference>
<feature type="domain" description="HTH marR-type" evidence="2">
    <location>
        <begin position="1"/>
        <end position="139"/>
    </location>
</feature>
<dbReference type="InterPro" id="IPR000835">
    <property type="entry name" value="HTH_MarR-typ"/>
</dbReference>
<dbReference type="OrthoDB" id="273614at2"/>
<dbReference type="GO" id="GO:0003700">
    <property type="term" value="F:DNA-binding transcription factor activity"/>
    <property type="evidence" value="ECO:0007669"/>
    <property type="project" value="InterPro"/>
</dbReference>
<dbReference type="SUPFAM" id="SSF55729">
    <property type="entry name" value="Acyl-CoA N-acyltransferases (Nat)"/>
    <property type="match status" value="1"/>
</dbReference>
<dbReference type="PANTHER" id="PTHR13947:SF37">
    <property type="entry name" value="LD18367P"/>
    <property type="match status" value="1"/>
</dbReference>
<evidence type="ECO:0000259" key="3">
    <source>
        <dbReference type="PROSITE" id="PS51186"/>
    </source>
</evidence>
<keyword evidence="5" id="KW-1185">Reference proteome</keyword>
<dbReference type="GO" id="GO:0008080">
    <property type="term" value="F:N-acetyltransferase activity"/>
    <property type="evidence" value="ECO:0007669"/>
    <property type="project" value="InterPro"/>
</dbReference>
<dbReference type="SMART" id="SM00347">
    <property type="entry name" value="HTH_MARR"/>
    <property type="match status" value="1"/>
</dbReference>
<organism evidence="4 5">
    <name type="scientific">Streptomyces smaragdinus</name>
    <dbReference type="NCBI Taxonomy" id="2585196"/>
    <lineage>
        <taxon>Bacteria</taxon>
        <taxon>Bacillati</taxon>
        <taxon>Actinomycetota</taxon>
        <taxon>Actinomycetes</taxon>
        <taxon>Kitasatosporales</taxon>
        <taxon>Streptomycetaceae</taxon>
        <taxon>Streptomyces</taxon>
    </lineage>
</organism>
<evidence type="ECO:0000256" key="1">
    <source>
        <dbReference type="ARBA" id="ARBA00022679"/>
    </source>
</evidence>
<dbReference type="PROSITE" id="PS50995">
    <property type="entry name" value="HTH_MARR_2"/>
    <property type="match status" value="1"/>
</dbReference>
<feature type="domain" description="N-acetyltransferase" evidence="3">
    <location>
        <begin position="150"/>
        <end position="307"/>
    </location>
</feature>